<feature type="domain" description="ZZ-type" evidence="6">
    <location>
        <begin position="535"/>
        <end position="591"/>
    </location>
</feature>
<dbReference type="InterPro" id="IPR000270">
    <property type="entry name" value="PB1_dom"/>
</dbReference>
<dbReference type="InterPro" id="IPR000433">
    <property type="entry name" value="Znf_ZZ"/>
</dbReference>
<protein>
    <recommendedName>
        <fullName evidence="6">ZZ-type domain-containing protein</fullName>
    </recommendedName>
</protein>
<dbReference type="CDD" id="cd05992">
    <property type="entry name" value="PB1"/>
    <property type="match status" value="1"/>
</dbReference>
<keyword evidence="2 4" id="KW-0863">Zinc-finger</keyword>
<dbReference type="InterPro" id="IPR052260">
    <property type="entry name" value="Autophagy_Rcpt_SigReg"/>
</dbReference>
<dbReference type="PROSITE" id="PS50135">
    <property type="entry name" value="ZF_ZZ_2"/>
    <property type="match status" value="1"/>
</dbReference>
<dbReference type="EMBL" id="LSRX01001833">
    <property type="protein sequence ID" value="OLP77153.1"/>
    <property type="molecule type" value="Genomic_DNA"/>
</dbReference>
<evidence type="ECO:0000256" key="1">
    <source>
        <dbReference type="ARBA" id="ARBA00022723"/>
    </source>
</evidence>
<dbReference type="PANTHER" id="PTHR15090">
    <property type="entry name" value="SEQUESTOSOME 1-RELATED"/>
    <property type="match status" value="1"/>
</dbReference>
<comment type="caution">
    <text evidence="7">The sequence shown here is derived from an EMBL/GenBank/DDBJ whole genome shotgun (WGS) entry which is preliminary data.</text>
</comment>
<keyword evidence="8" id="KW-1185">Reference proteome</keyword>
<organism evidence="7 8">
    <name type="scientific">Symbiodinium microadriaticum</name>
    <name type="common">Dinoflagellate</name>
    <name type="synonym">Zooxanthella microadriatica</name>
    <dbReference type="NCBI Taxonomy" id="2951"/>
    <lineage>
        <taxon>Eukaryota</taxon>
        <taxon>Sar</taxon>
        <taxon>Alveolata</taxon>
        <taxon>Dinophyceae</taxon>
        <taxon>Suessiales</taxon>
        <taxon>Symbiodiniaceae</taxon>
        <taxon>Symbiodinium</taxon>
    </lineage>
</organism>
<dbReference type="Proteomes" id="UP000186817">
    <property type="component" value="Unassembled WGS sequence"/>
</dbReference>
<dbReference type="GO" id="GO:0008270">
    <property type="term" value="F:zinc ion binding"/>
    <property type="evidence" value="ECO:0007669"/>
    <property type="project" value="UniProtKB-KW"/>
</dbReference>
<dbReference type="OrthoDB" id="411010at2759"/>
<keyword evidence="1" id="KW-0479">Metal-binding</keyword>
<dbReference type="InterPro" id="IPR038122">
    <property type="entry name" value="PFU_sf"/>
</dbReference>
<dbReference type="InterPro" id="IPR043145">
    <property type="entry name" value="Znf_ZZ_sf"/>
</dbReference>
<dbReference type="SUPFAM" id="SSF57850">
    <property type="entry name" value="RING/U-box"/>
    <property type="match status" value="1"/>
</dbReference>
<evidence type="ECO:0000256" key="5">
    <source>
        <dbReference type="SAM" id="MobiDB-lite"/>
    </source>
</evidence>
<sequence length="1586" mass="170282">MGRILQCFDQKHSAAARLAQMSSVGVEQMAAAGLSTYGLIGAAPLGQVPIFKRRAAIDEVGRKVQDCVQRFVTSDDAFTQTGAAPSNPMPMEAVPPSAVCVSVLRDRVWRHLPYNMVVEGDLFKLREGETFPCQAERLTMRPEGAVPSGQVLRAGDVFAPAGAAGEDPSVPVVGSFRARTTACVPLVRKFLQSAQRRTLGYDSICVVLISQFAERIFASAPLSTLFVADMAAVLKATYRAEVRRCLLDKDDLCFQGLSRRVSELFPELPQYTAKYTDEEGDVCTLCEASFADFLQVSTQTKSASGSMPGNDTKVILKLELQAVGTAAVPPKPTIASAAKAAAASQPDLEIISGASATAVPTKEEDPKPEVASATPAADVCMDEDMGQEDKEDQAEASGPSTIGQILSPMVLASVAVCHLPQAMAAVGENEPVEIGQAVCDALSHVPPLEDALRDLRELLPSAGLEHVVPALDALLADPTPDTAGQLVLSLVTGLDLLPFEDQHKLLTSFFASRHRELIQLLEEMAPSCMIEGALTHQAVCDGCEAAPLKGPRFKCMSRADFDLCGTCYARKREILGPEAGDDFECILSGMMPVGLGSLLSGMKGKGKGKGCKGKSGKMGGIPGFLQDISQHPLAGLLQQRFAAAADRVGKAADRAGMNTGAGGTCGTENPLAGIAGLLGELAGKGGNRGNQDQANPLAGLAGLFGQNSQNGENPLAGLAGLFGGKGQCEGAAGAGPNPSPSENPWAGLAGLLGGLKGKGKGKWANPNGTSPMQAESRESSGYEQPTASAPAPTEAEPSAPPMDQCKEVDAPTSEVPAAQVPKPVAEPAEDMSGEVKEEPGLRYSFPVQVDDGRSLQITWKSSDDREQVAREFIAKYRLPGDQVGDIVAFMQHAESLGAPSASNAASSWEEAPGVEAPPTYAEQIAQIQDQGFTVDVEELRNLLAAFGGSVEKVVAASSAGRMDTVFFELATLVRGRLKKLSLTAFLGSMAASGLWLLQPAVMEQSAPEREGALSHKPMKPGFPVDTLRPDGPDGDIQHVALLRSRGMAAADVLPSGDPTPSHLSDVPQEPDNERVLGTSTADQAVWLSGFRMPSCKPLAVSMTCVQVRRLTGEAIVLHLTVEEMNEVVLIRHLKPRLALASLSTPAACFAAKLIGSDGVEIRDDDHIDWELFRQGSLQYVVVDFVQFMLGDLNFEQLPHLDFAPDPHKMLQPRLAIFDAHKVFVRRGHDVSACQYFYDAWEAAIMSLGSARANVVEADGGTVLGRMLALLQEALTLDWNPFWDPDIDGPDGQRVGDDFLQISEHAIVTTVIRFVTEKLQVQTVKQTFQPHQDELKSLLWRFVQDKLSLPRGAGHHPGLLEGRGATLMLALIEKGLPRWYWGGCHGFGHFGDNLLQYILESTCCPVVFYETEAEGFLCLALAERYTLEEFFHKTTAGCISLGYAKDITEMITARREAGGYLGESDLRVWFEVDTKIREQMQSRARDFQGSLLEFAALTGSVRAALRGQSLPAFDGELWQRAAVVRLEWMRMGWWFTRQTIDEQILEVLERWHALLSETTTKLRAAKELPASGWLLPSQRLGPEVVPK</sequence>
<accession>A0A1Q9C2J9</accession>
<evidence type="ECO:0000256" key="4">
    <source>
        <dbReference type="PROSITE-ProRule" id="PRU00228"/>
    </source>
</evidence>
<dbReference type="Pfam" id="PF00569">
    <property type="entry name" value="ZZ"/>
    <property type="match status" value="1"/>
</dbReference>
<feature type="compositionally biased region" description="Low complexity" evidence="5">
    <location>
        <begin position="785"/>
        <end position="797"/>
    </location>
</feature>
<evidence type="ECO:0000256" key="3">
    <source>
        <dbReference type="ARBA" id="ARBA00022833"/>
    </source>
</evidence>
<name>A0A1Q9C2J9_SYMMI</name>
<keyword evidence="3" id="KW-0862">Zinc</keyword>
<gene>
    <name evidence="7" type="ORF">AK812_SmicGene42819</name>
</gene>
<feature type="region of interest" description="Disordered" evidence="5">
    <location>
        <begin position="1054"/>
        <end position="1073"/>
    </location>
</feature>
<dbReference type="Gene3D" id="3.30.60.90">
    <property type="match status" value="1"/>
</dbReference>
<dbReference type="SMART" id="SM00291">
    <property type="entry name" value="ZnF_ZZ"/>
    <property type="match status" value="1"/>
</dbReference>
<dbReference type="Gene3D" id="3.10.20.870">
    <property type="entry name" value="PFU (PLAA family ubiquitin binding), C-terminal domain"/>
    <property type="match status" value="1"/>
</dbReference>
<dbReference type="SMART" id="SM00666">
    <property type="entry name" value="PB1"/>
    <property type="match status" value="1"/>
</dbReference>
<proteinExistence type="predicted"/>
<feature type="region of interest" description="Disordered" evidence="5">
    <location>
        <begin position="356"/>
        <end position="375"/>
    </location>
</feature>
<evidence type="ECO:0000259" key="6">
    <source>
        <dbReference type="PROSITE" id="PS50135"/>
    </source>
</evidence>
<reference evidence="7 8" key="1">
    <citation type="submission" date="2016-02" db="EMBL/GenBank/DDBJ databases">
        <title>Genome analysis of coral dinoflagellate symbionts highlights evolutionary adaptations to a symbiotic lifestyle.</title>
        <authorList>
            <person name="Aranda M."/>
            <person name="Li Y."/>
            <person name="Liew Y.J."/>
            <person name="Baumgarten S."/>
            <person name="Simakov O."/>
            <person name="Wilson M."/>
            <person name="Piel J."/>
            <person name="Ashoor H."/>
            <person name="Bougouffa S."/>
            <person name="Bajic V.B."/>
            <person name="Ryu T."/>
            <person name="Ravasi T."/>
            <person name="Bayer T."/>
            <person name="Micklem G."/>
            <person name="Kim H."/>
            <person name="Bhak J."/>
            <person name="Lajeunesse T.C."/>
            <person name="Voolstra C.R."/>
        </authorList>
    </citation>
    <scope>NUCLEOTIDE SEQUENCE [LARGE SCALE GENOMIC DNA]</scope>
    <source>
        <strain evidence="7 8">CCMP2467</strain>
    </source>
</reference>
<evidence type="ECO:0000256" key="2">
    <source>
        <dbReference type="ARBA" id="ARBA00022771"/>
    </source>
</evidence>
<feature type="region of interest" description="Disordered" evidence="5">
    <location>
        <begin position="730"/>
        <end position="840"/>
    </location>
</feature>
<evidence type="ECO:0000313" key="7">
    <source>
        <dbReference type="EMBL" id="OLP77153.1"/>
    </source>
</evidence>
<evidence type="ECO:0000313" key="8">
    <source>
        <dbReference type="Proteomes" id="UP000186817"/>
    </source>
</evidence>
<feature type="non-terminal residue" evidence="7">
    <location>
        <position position="1586"/>
    </location>
</feature>